<dbReference type="STRING" id="1686286.GCA_900092335_02174"/>
<dbReference type="Pfam" id="PF13460">
    <property type="entry name" value="NAD_binding_10"/>
    <property type="match status" value="1"/>
</dbReference>
<protein>
    <submittedName>
        <fullName evidence="2">NAD(P)-dependent oxidoreductase</fullName>
    </submittedName>
</protein>
<name>A0A540RA24_9CORY</name>
<dbReference type="GeneID" id="79853339"/>
<dbReference type="EMBL" id="VHIR01000001">
    <property type="protein sequence ID" value="TQE44595.1"/>
    <property type="molecule type" value="Genomic_DNA"/>
</dbReference>
<accession>A0A540RA24</accession>
<evidence type="ECO:0000259" key="1">
    <source>
        <dbReference type="Pfam" id="PF13460"/>
    </source>
</evidence>
<dbReference type="InterPro" id="IPR016040">
    <property type="entry name" value="NAD(P)-bd_dom"/>
</dbReference>
<evidence type="ECO:0000313" key="2">
    <source>
        <dbReference type="EMBL" id="TQE44595.1"/>
    </source>
</evidence>
<comment type="caution">
    <text evidence="2">The sequence shown here is derived from an EMBL/GenBank/DDBJ whole genome shotgun (WGS) entry which is preliminary data.</text>
</comment>
<evidence type="ECO:0000313" key="3">
    <source>
        <dbReference type="Proteomes" id="UP000318080"/>
    </source>
</evidence>
<dbReference type="Proteomes" id="UP000318080">
    <property type="component" value="Unassembled WGS sequence"/>
</dbReference>
<reference evidence="2 3" key="1">
    <citation type="submission" date="2019-06" db="EMBL/GenBank/DDBJ databases">
        <title>Draft genome of C. phoceense Strain 272.</title>
        <authorList>
            <person name="Pacheco L.G.C."/>
            <person name="Barberis C.M."/>
            <person name="Almuzara M.N."/>
            <person name="Traglia G.M."/>
            <person name="Santos C.S."/>
            <person name="Rocha D.J.P.G."/>
            <person name="Aguiar E.R.G.R."/>
            <person name="Vay C.A."/>
        </authorList>
    </citation>
    <scope>NUCLEOTIDE SEQUENCE [LARGE SCALE GENOMIC DNA]</scope>
    <source>
        <strain evidence="2 3">272</strain>
    </source>
</reference>
<feature type="domain" description="NAD(P)-binding" evidence="1">
    <location>
        <begin position="8"/>
        <end position="184"/>
    </location>
</feature>
<dbReference type="InterPro" id="IPR052718">
    <property type="entry name" value="NmrA-type_oxidoreductase"/>
</dbReference>
<sequence>MTTIGMTGATGQLGALTVVALMNRGVQPGDIRGMGRHEGKLQALADVGLQTAVVDYNDSATLDAALDGVETLIFISGSEMGQREQQHANVIDAAEKAGVKEIIYTSATRADNSPLFVAPEHKATEERLAASPITATIARNNWYNENYLDAYQLVVARGAHFAHSGDGTIASASRKDYAEALAVLATTDEHRGETLELGGQTAWTALEFAQTVADVSGQQIEFLESDEDGHRAKLEAEGVDEGTMGFLLGMDTAVAQGGLDGPSETLSQLIGHDTTTLEQTLREEIAG</sequence>
<organism evidence="2 3">
    <name type="scientific">Corynebacterium phoceense</name>
    <dbReference type="NCBI Taxonomy" id="1686286"/>
    <lineage>
        <taxon>Bacteria</taxon>
        <taxon>Bacillati</taxon>
        <taxon>Actinomycetota</taxon>
        <taxon>Actinomycetes</taxon>
        <taxon>Mycobacteriales</taxon>
        <taxon>Corynebacteriaceae</taxon>
        <taxon>Corynebacterium</taxon>
    </lineage>
</organism>
<keyword evidence="3" id="KW-1185">Reference proteome</keyword>
<dbReference type="AlphaFoldDB" id="A0A540RA24"/>
<dbReference type="SUPFAM" id="SSF51735">
    <property type="entry name" value="NAD(P)-binding Rossmann-fold domains"/>
    <property type="match status" value="1"/>
</dbReference>
<dbReference type="PANTHER" id="PTHR47129">
    <property type="entry name" value="QUINONE OXIDOREDUCTASE 2"/>
    <property type="match status" value="1"/>
</dbReference>
<dbReference type="Gene3D" id="3.40.50.720">
    <property type="entry name" value="NAD(P)-binding Rossmann-like Domain"/>
    <property type="match status" value="1"/>
</dbReference>
<gene>
    <name evidence="2" type="ORF">EJK80_00440</name>
</gene>
<dbReference type="InterPro" id="IPR036291">
    <property type="entry name" value="NAD(P)-bd_dom_sf"/>
</dbReference>
<dbReference type="PANTHER" id="PTHR47129:SF1">
    <property type="entry name" value="NMRA-LIKE DOMAIN-CONTAINING PROTEIN"/>
    <property type="match status" value="1"/>
</dbReference>
<dbReference type="RefSeq" id="WP_068801879.1">
    <property type="nucleotide sequence ID" value="NZ_LT596208.1"/>
</dbReference>
<proteinExistence type="predicted"/>
<dbReference type="Gene3D" id="3.90.25.10">
    <property type="entry name" value="UDP-galactose 4-epimerase, domain 1"/>
    <property type="match status" value="1"/>
</dbReference>